<dbReference type="GO" id="GO:0016757">
    <property type="term" value="F:glycosyltransferase activity"/>
    <property type="evidence" value="ECO:0007669"/>
    <property type="project" value="UniProtKB-KW"/>
</dbReference>
<dbReference type="OrthoDB" id="9790005at2"/>
<dbReference type="Pfam" id="PF00535">
    <property type="entry name" value="Glycos_transf_2"/>
    <property type="match status" value="1"/>
</dbReference>
<evidence type="ECO:0000259" key="5">
    <source>
        <dbReference type="Pfam" id="PF00535"/>
    </source>
</evidence>
<dbReference type="PANTHER" id="PTHR43630">
    <property type="entry name" value="POLY-BETA-1,6-N-ACETYL-D-GLUCOSAMINE SYNTHASE"/>
    <property type="match status" value="1"/>
</dbReference>
<dbReference type="PANTHER" id="PTHR43630:SF1">
    <property type="entry name" value="POLY-BETA-1,6-N-ACETYL-D-GLUCOSAMINE SYNTHASE"/>
    <property type="match status" value="1"/>
</dbReference>
<dbReference type="AlphaFoldDB" id="A0A0J6ILV9"/>
<keyword evidence="2" id="KW-0472">Membrane</keyword>
<feature type="domain" description="Glycosyltransferase 2-like" evidence="5">
    <location>
        <begin position="9"/>
        <end position="171"/>
    </location>
</feature>
<dbReference type="Proteomes" id="UP000036325">
    <property type="component" value="Unassembled WGS sequence"/>
</dbReference>
<proteinExistence type="inferred from homology"/>
<keyword evidence="3" id="KW-0328">Glycosyltransferase</keyword>
<gene>
    <name evidence="6" type="ORF">TU86_15110</name>
</gene>
<sequence length="309" mass="34727">MTSPLKVACIIPTYNGRHELERLLDSLGRQSAEFDTFIVDSSSRDGTFELAGSRCKNVLRIDSKDFNHGGTRQLMVERNPGYDVCVFMTQDAYLEDPDALAAIVRPFADPQVGAVCGRQLPHLDAVPLAQHARQFNYPPTSQVKTLADAPQLGLKTAFMSNSFAAYRREALLAVGGFAQHVILSEDMYVTAKMLLAGWSVVYEGQACCRHSHNYTLKEEFRRYFDIGVFQAREPWIRQAFGGAGGEGLRYVKSELTFLGPQRLLSWPASLVRNAVKLGAYKLGQQEHRLPHHWKKKLSMNPRYWDGPFA</sequence>
<comment type="similarity">
    <text evidence="1">Belongs to the glycosyltransferase 2 family.</text>
</comment>
<evidence type="ECO:0000256" key="2">
    <source>
        <dbReference type="ARBA" id="ARBA00022519"/>
    </source>
</evidence>
<comment type="caution">
    <text evidence="6">The sequence shown here is derived from an EMBL/GenBank/DDBJ whole genome shotgun (WGS) entry which is preliminary data.</text>
</comment>
<evidence type="ECO:0000256" key="1">
    <source>
        <dbReference type="ARBA" id="ARBA00006739"/>
    </source>
</evidence>
<dbReference type="InterPro" id="IPR001173">
    <property type="entry name" value="Glyco_trans_2-like"/>
</dbReference>
<accession>A0A0J6ILV9</accession>
<dbReference type="InterPro" id="IPR029044">
    <property type="entry name" value="Nucleotide-diphossugar_trans"/>
</dbReference>
<name>A0A0J6ILV9_9PSED</name>
<dbReference type="EMBL" id="JYLF01000006">
    <property type="protein sequence ID" value="KMN12799.1"/>
    <property type="molecule type" value="Genomic_DNA"/>
</dbReference>
<dbReference type="PATRIC" id="fig|1608994.3.peg.3694"/>
<dbReference type="SUPFAM" id="SSF53448">
    <property type="entry name" value="Nucleotide-diphospho-sugar transferases"/>
    <property type="match status" value="1"/>
</dbReference>
<evidence type="ECO:0000313" key="7">
    <source>
        <dbReference type="Proteomes" id="UP000036325"/>
    </source>
</evidence>
<dbReference type="RefSeq" id="WP_048365134.1">
    <property type="nucleotide sequence ID" value="NZ_JYLF01000006.1"/>
</dbReference>
<reference evidence="6 7" key="1">
    <citation type="submission" date="2015-02" db="EMBL/GenBank/DDBJ databases">
        <title>Pseudomonas helleri sp. nov. and Pseudomonas weihenstephanensis sp. nov., isolated from raw cows milk.</title>
        <authorList>
            <person name="von Neubeck M."/>
            <person name="Huptas C."/>
            <person name="Wenning M."/>
            <person name="Scherer S."/>
        </authorList>
    </citation>
    <scope>NUCLEOTIDE SEQUENCE [LARGE SCALE GENOMIC DNA]</scope>
    <source>
        <strain evidence="6 7">DSM 29166</strain>
    </source>
</reference>
<keyword evidence="2" id="KW-1003">Cell membrane</keyword>
<evidence type="ECO:0000256" key="4">
    <source>
        <dbReference type="ARBA" id="ARBA00022679"/>
    </source>
</evidence>
<dbReference type="Gene3D" id="3.90.550.10">
    <property type="entry name" value="Spore Coat Polysaccharide Biosynthesis Protein SpsA, Chain A"/>
    <property type="match status" value="1"/>
</dbReference>
<organism evidence="6 7">
    <name type="scientific">Pseudomonas weihenstephanensis</name>
    <dbReference type="NCBI Taxonomy" id="1608994"/>
    <lineage>
        <taxon>Bacteria</taxon>
        <taxon>Pseudomonadati</taxon>
        <taxon>Pseudomonadota</taxon>
        <taxon>Gammaproteobacteria</taxon>
        <taxon>Pseudomonadales</taxon>
        <taxon>Pseudomonadaceae</taxon>
        <taxon>Pseudomonas</taxon>
    </lineage>
</organism>
<keyword evidence="2" id="KW-0997">Cell inner membrane</keyword>
<evidence type="ECO:0000256" key="3">
    <source>
        <dbReference type="ARBA" id="ARBA00022676"/>
    </source>
</evidence>
<protein>
    <submittedName>
        <fullName evidence="6">Rhamnosyltransferase</fullName>
    </submittedName>
</protein>
<dbReference type="STRING" id="1608994.TU86_15110"/>
<evidence type="ECO:0000313" key="6">
    <source>
        <dbReference type="EMBL" id="KMN12799.1"/>
    </source>
</evidence>
<keyword evidence="4 6" id="KW-0808">Transferase</keyword>